<reference evidence="1 2" key="1">
    <citation type="submission" date="2006-10" db="EMBL/GenBank/DDBJ databases">
        <authorList>
            <person name="Fleischmann R.D."/>
            <person name="Dodson R.J."/>
            <person name="Haft D.H."/>
            <person name="Merkel J.S."/>
            <person name="Nelson W.C."/>
            <person name="Fraser C.M."/>
        </authorList>
    </citation>
    <scope>NUCLEOTIDE SEQUENCE [LARGE SCALE GENOMIC DNA]</scope>
    <source>
        <strain evidence="2">ATCC 700084 / mc(2)155</strain>
    </source>
</reference>
<name>A0R0T3_MYCS2</name>
<dbReference type="KEGG" id="msm:MSMEG_4500"/>
<evidence type="ECO:0000313" key="2">
    <source>
        <dbReference type="Proteomes" id="UP000000757"/>
    </source>
</evidence>
<gene>
    <name evidence="1" type="ordered locus">MSMEG_4500</name>
</gene>
<organism evidence="1 2">
    <name type="scientific">Mycolicibacterium smegmatis (strain ATCC 700084 / mc(2)155)</name>
    <name type="common">Mycobacterium smegmatis</name>
    <dbReference type="NCBI Taxonomy" id="246196"/>
    <lineage>
        <taxon>Bacteria</taxon>
        <taxon>Bacillati</taxon>
        <taxon>Actinomycetota</taxon>
        <taxon>Actinomycetes</taxon>
        <taxon>Mycobacteriales</taxon>
        <taxon>Mycobacteriaceae</taxon>
        <taxon>Mycolicibacterium</taxon>
    </lineage>
</organism>
<protein>
    <submittedName>
        <fullName evidence="1">Uncharacterized protein</fullName>
    </submittedName>
</protein>
<proteinExistence type="predicted"/>
<dbReference type="AlphaFoldDB" id="A0R0T3"/>
<dbReference type="KEGG" id="msb:LJ00_22260"/>
<sequence>MPLAQFSLWSAALMNRGVHLGHAHVRPDLVDPGVVVDARLRGGSQTEDRGGEAGGDDACESELLHRSQLLSYLSLLFSNRYS</sequence>
<evidence type="ECO:0000313" key="1">
    <source>
        <dbReference type="EMBL" id="ABK72088.1"/>
    </source>
</evidence>
<dbReference type="STRING" id="246196.MSMEG_4500"/>
<dbReference type="Proteomes" id="UP000000757">
    <property type="component" value="Chromosome"/>
</dbReference>
<keyword evidence="2" id="KW-1185">Reference proteome</keyword>
<dbReference type="PaxDb" id="246196-MSMEI_4388"/>
<accession>A0R0T3</accession>
<dbReference type="EMBL" id="CP000480">
    <property type="protein sequence ID" value="ABK72088.1"/>
    <property type="molecule type" value="Genomic_DNA"/>
</dbReference>